<organism evidence="1 2">
    <name type="scientific">Penicillium cinerascens</name>
    <dbReference type="NCBI Taxonomy" id="70096"/>
    <lineage>
        <taxon>Eukaryota</taxon>
        <taxon>Fungi</taxon>
        <taxon>Dikarya</taxon>
        <taxon>Ascomycota</taxon>
        <taxon>Pezizomycotina</taxon>
        <taxon>Eurotiomycetes</taxon>
        <taxon>Eurotiomycetidae</taxon>
        <taxon>Eurotiales</taxon>
        <taxon>Aspergillaceae</taxon>
        <taxon>Penicillium</taxon>
    </lineage>
</organism>
<dbReference type="AlphaFoldDB" id="A0A9W9JEX6"/>
<dbReference type="SUPFAM" id="SSF55021">
    <property type="entry name" value="ACT-like"/>
    <property type="match status" value="1"/>
</dbReference>
<dbReference type="Gene3D" id="3.30.70.260">
    <property type="match status" value="1"/>
</dbReference>
<evidence type="ECO:0000313" key="2">
    <source>
        <dbReference type="Proteomes" id="UP001150904"/>
    </source>
</evidence>
<comment type="caution">
    <text evidence="1">The sequence shown here is derived from an EMBL/GenBank/DDBJ whole genome shotgun (WGS) entry which is preliminary data.</text>
</comment>
<accession>A0A9W9JEX6</accession>
<reference evidence="1" key="1">
    <citation type="submission" date="2022-12" db="EMBL/GenBank/DDBJ databases">
        <authorList>
            <person name="Petersen C."/>
        </authorList>
    </citation>
    <scope>NUCLEOTIDE SEQUENCE</scope>
    <source>
        <strain evidence="1">IBT 15544</strain>
    </source>
</reference>
<dbReference type="RefSeq" id="XP_058306106.1">
    <property type="nucleotide sequence ID" value="XM_058456118.1"/>
</dbReference>
<dbReference type="GO" id="GO:0006520">
    <property type="term" value="P:amino acid metabolic process"/>
    <property type="evidence" value="ECO:0007669"/>
    <property type="project" value="UniProtKB-ARBA"/>
</dbReference>
<gene>
    <name evidence="1" type="ORF">N7498_009056</name>
</gene>
<proteinExistence type="predicted"/>
<name>A0A9W9JEX6_9EURO</name>
<reference evidence="1" key="2">
    <citation type="journal article" date="2023" name="IMA Fungus">
        <title>Comparative genomic study of the Penicillium genus elucidates a diverse pangenome and 15 lateral gene transfer events.</title>
        <authorList>
            <person name="Petersen C."/>
            <person name="Sorensen T."/>
            <person name="Nielsen M.R."/>
            <person name="Sondergaard T.E."/>
            <person name="Sorensen J.L."/>
            <person name="Fitzpatrick D.A."/>
            <person name="Frisvad J.C."/>
            <person name="Nielsen K.L."/>
        </authorList>
    </citation>
    <scope>NUCLEOTIDE SEQUENCE</scope>
    <source>
        <strain evidence="1">IBT 15544</strain>
    </source>
</reference>
<dbReference type="EMBL" id="JAPQKR010000015">
    <property type="protein sequence ID" value="KAJ5195618.1"/>
    <property type="molecule type" value="Genomic_DNA"/>
</dbReference>
<dbReference type="GeneID" id="83183419"/>
<evidence type="ECO:0000313" key="1">
    <source>
        <dbReference type="EMBL" id="KAJ5195618.1"/>
    </source>
</evidence>
<dbReference type="GO" id="GO:0046394">
    <property type="term" value="P:carboxylic acid biosynthetic process"/>
    <property type="evidence" value="ECO:0007669"/>
    <property type="project" value="UniProtKB-ARBA"/>
</dbReference>
<sequence>MMVLDVHAKKRTRAHGFLTSIFFILDQSRVSVDLISSSKVRISIAIQSENGLLAFSRGEELRIRSQVLQRALHGLTAWGGVDLIPN</sequence>
<dbReference type="InterPro" id="IPR045865">
    <property type="entry name" value="ACT-like_dom_sf"/>
</dbReference>
<protein>
    <submittedName>
        <fullName evidence="1">Uncharacterized protein</fullName>
    </submittedName>
</protein>
<keyword evidence="2" id="KW-1185">Reference proteome</keyword>
<dbReference type="Proteomes" id="UP001150904">
    <property type="component" value="Unassembled WGS sequence"/>
</dbReference>